<name>A0A9P4JQL5_9PLEO</name>
<dbReference type="InterPro" id="IPR009091">
    <property type="entry name" value="RCC1/BLIP-II"/>
</dbReference>
<feature type="compositionally biased region" description="Polar residues" evidence="2">
    <location>
        <begin position="15"/>
        <end position="30"/>
    </location>
</feature>
<sequence length="618" mass="67595">MPNTRPLARATLRLSKTPSSYRTITNTNGPRTDARAIPNPYAQRRQQHFIRSIATVTTLWGAATAWQWYNDEPILREVHAEEPEKIKQLEFEAGRRQATSKEDNRDLISSQHLQVKKSWENPGVYAWGFNKGRVVAPDSDEAYIKTPRRIHFFDGKLLKDIKLDRNFAAAIDEKGDLLQWGTAFAPDSKQPAYTLRGKNLVSLALSRDRIIALSSSGTVYSLPVSQKDQETGPKLSESSWNPLWSSTASLSYRTHTPQSLSWNEKVTDISSGLEHALLRTSQGRVFSFASGSQDFPSRGQLGIPGLTWETRPAGAFDQPHEIASLKDFTIAKIATGDNHSLVADSSGRVFAFGDNSAGQLGFNYNPESSYLDTPSLLPIQRLYNGTAQRPAVTNVFAGGNTSFFTVDAVKMSTPENPSPRDLGRVTADTLACGFGLTGQLGNGRYTHNQTTLTKVPAFSGLFEFDENKNSIVPIRLSYLSVGQLHAAAVLDNLSSTSVGPVFSGLGGGNGKSANDINWGRDILFWGNNEFYQIGTGKRSNVATPTYLQPLDAKAEAERASSVLGGLGLASGKRKETAEKEMHRFQITPKTKVKVGGRTVDTEQRVECGRGVTAVYSAV</sequence>
<keyword evidence="4" id="KW-1185">Reference proteome</keyword>
<dbReference type="Gene3D" id="2.130.10.30">
    <property type="entry name" value="Regulator of chromosome condensation 1/beta-lactamase-inhibitor protein II"/>
    <property type="match status" value="1"/>
</dbReference>
<dbReference type="InterPro" id="IPR053245">
    <property type="entry name" value="MitoProcess-Associated"/>
</dbReference>
<dbReference type="GO" id="GO:0005743">
    <property type="term" value="C:mitochondrial inner membrane"/>
    <property type="evidence" value="ECO:0007669"/>
    <property type="project" value="TreeGrafter"/>
</dbReference>
<proteinExistence type="predicted"/>
<gene>
    <name evidence="3" type="ORF">GQ43DRAFT_440695</name>
</gene>
<dbReference type="AlphaFoldDB" id="A0A9P4JQL5"/>
<dbReference type="GO" id="GO:0034551">
    <property type="term" value="P:mitochondrial respiratory chain complex III assembly"/>
    <property type="evidence" value="ECO:0007669"/>
    <property type="project" value="TreeGrafter"/>
</dbReference>
<dbReference type="OrthoDB" id="10256179at2759"/>
<evidence type="ECO:0000313" key="4">
    <source>
        <dbReference type="Proteomes" id="UP000799536"/>
    </source>
</evidence>
<dbReference type="Proteomes" id="UP000799536">
    <property type="component" value="Unassembled WGS sequence"/>
</dbReference>
<dbReference type="SUPFAM" id="SSF50985">
    <property type="entry name" value="RCC1/BLIP-II"/>
    <property type="match status" value="1"/>
</dbReference>
<dbReference type="Pfam" id="PF13540">
    <property type="entry name" value="RCC1_2"/>
    <property type="match status" value="1"/>
</dbReference>
<dbReference type="EMBL" id="ML993981">
    <property type="protein sequence ID" value="KAF2201312.1"/>
    <property type="molecule type" value="Genomic_DNA"/>
</dbReference>
<evidence type="ECO:0000313" key="3">
    <source>
        <dbReference type="EMBL" id="KAF2201312.1"/>
    </source>
</evidence>
<accession>A0A9P4JQL5</accession>
<reference evidence="3" key="1">
    <citation type="journal article" date="2020" name="Stud. Mycol.">
        <title>101 Dothideomycetes genomes: a test case for predicting lifestyles and emergence of pathogens.</title>
        <authorList>
            <person name="Haridas S."/>
            <person name="Albert R."/>
            <person name="Binder M."/>
            <person name="Bloem J."/>
            <person name="Labutti K."/>
            <person name="Salamov A."/>
            <person name="Andreopoulos B."/>
            <person name="Baker S."/>
            <person name="Barry K."/>
            <person name="Bills G."/>
            <person name="Bluhm B."/>
            <person name="Cannon C."/>
            <person name="Castanera R."/>
            <person name="Culley D."/>
            <person name="Daum C."/>
            <person name="Ezra D."/>
            <person name="Gonzalez J."/>
            <person name="Henrissat B."/>
            <person name="Kuo A."/>
            <person name="Liang C."/>
            <person name="Lipzen A."/>
            <person name="Lutzoni F."/>
            <person name="Magnuson J."/>
            <person name="Mondo S."/>
            <person name="Nolan M."/>
            <person name="Ohm R."/>
            <person name="Pangilinan J."/>
            <person name="Park H.-J."/>
            <person name="Ramirez L."/>
            <person name="Alfaro M."/>
            <person name="Sun H."/>
            <person name="Tritt A."/>
            <person name="Yoshinaga Y."/>
            <person name="Zwiers L.-H."/>
            <person name="Turgeon B."/>
            <person name="Goodwin S."/>
            <person name="Spatafora J."/>
            <person name="Crous P."/>
            <person name="Grigoriev I."/>
        </authorList>
    </citation>
    <scope>NUCLEOTIDE SEQUENCE</scope>
    <source>
        <strain evidence="3">ATCC 74209</strain>
    </source>
</reference>
<dbReference type="PANTHER" id="PTHR47563:SF1">
    <property type="entry name" value="PROTEIN FMP25, MITOCHONDRIAL"/>
    <property type="match status" value="1"/>
</dbReference>
<dbReference type="PROSITE" id="PS50012">
    <property type="entry name" value="RCC1_3"/>
    <property type="match status" value="2"/>
</dbReference>
<comment type="caution">
    <text evidence="3">The sequence shown here is derived from an EMBL/GenBank/DDBJ whole genome shotgun (WGS) entry which is preliminary data.</text>
</comment>
<evidence type="ECO:0000256" key="2">
    <source>
        <dbReference type="SAM" id="MobiDB-lite"/>
    </source>
</evidence>
<protein>
    <submittedName>
        <fullName evidence="3">RCC1/BLIP-II</fullName>
    </submittedName>
</protein>
<feature type="region of interest" description="Disordered" evidence="2">
    <location>
        <begin position="15"/>
        <end position="36"/>
    </location>
</feature>
<organism evidence="3 4">
    <name type="scientific">Delitschia confertaspora ATCC 74209</name>
    <dbReference type="NCBI Taxonomy" id="1513339"/>
    <lineage>
        <taxon>Eukaryota</taxon>
        <taxon>Fungi</taxon>
        <taxon>Dikarya</taxon>
        <taxon>Ascomycota</taxon>
        <taxon>Pezizomycotina</taxon>
        <taxon>Dothideomycetes</taxon>
        <taxon>Pleosporomycetidae</taxon>
        <taxon>Pleosporales</taxon>
        <taxon>Delitschiaceae</taxon>
        <taxon>Delitschia</taxon>
    </lineage>
</organism>
<feature type="repeat" description="RCC1" evidence="1">
    <location>
        <begin position="283"/>
        <end position="346"/>
    </location>
</feature>
<dbReference type="InterPro" id="IPR000408">
    <property type="entry name" value="Reg_chr_condens"/>
</dbReference>
<feature type="repeat" description="RCC1" evidence="1">
    <location>
        <begin position="347"/>
        <end position="408"/>
    </location>
</feature>
<evidence type="ECO:0000256" key="1">
    <source>
        <dbReference type="PROSITE-ProRule" id="PRU00235"/>
    </source>
</evidence>
<dbReference type="PANTHER" id="PTHR47563">
    <property type="entry name" value="PROTEIN FMP25, MITOCHONDRIAL"/>
    <property type="match status" value="1"/>
</dbReference>